<evidence type="ECO:0000313" key="4">
    <source>
        <dbReference type="Proteomes" id="UP000824161"/>
    </source>
</evidence>
<dbReference type="PANTHER" id="PTHR24321:SF8">
    <property type="entry name" value="ESTRADIOL 17-BETA-DEHYDROGENASE 8-RELATED"/>
    <property type="match status" value="1"/>
</dbReference>
<reference evidence="3" key="1">
    <citation type="submission" date="2020-10" db="EMBL/GenBank/DDBJ databases">
        <authorList>
            <person name="Gilroy R."/>
        </authorList>
    </citation>
    <scope>NUCLEOTIDE SEQUENCE</scope>
    <source>
        <strain evidence="3">1383</strain>
    </source>
</reference>
<dbReference type="CDD" id="cd05233">
    <property type="entry name" value="SDR_c"/>
    <property type="match status" value="1"/>
</dbReference>
<proteinExistence type="inferred from homology"/>
<dbReference type="Proteomes" id="UP000824161">
    <property type="component" value="Unassembled WGS sequence"/>
</dbReference>
<dbReference type="AlphaFoldDB" id="A0A9D1KTW0"/>
<gene>
    <name evidence="3" type="ORF">IAC44_05910</name>
</gene>
<dbReference type="PANTHER" id="PTHR24321">
    <property type="entry name" value="DEHYDROGENASES, SHORT CHAIN"/>
    <property type="match status" value="1"/>
</dbReference>
<comment type="caution">
    <text evidence="3">The sequence shown here is derived from an EMBL/GenBank/DDBJ whole genome shotgun (WGS) entry which is preliminary data.</text>
</comment>
<dbReference type="FunFam" id="3.40.50.720:FF:000084">
    <property type="entry name" value="Short-chain dehydrogenase reductase"/>
    <property type="match status" value="1"/>
</dbReference>
<dbReference type="GO" id="GO:0016491">
    <property type="term" value="F:oxidoreductase activity"/>
    <property type="evidence" value="ECO:0007669"/>
    <property type="project" value="UniProtKB-KW"/>
</dbReference>
<accession>A0A9D1KTW0</accession>
<sequence>MEKTEKKTVFITGGSTGIGAACVKKFIGQGWNVGFMDINVPEAEKLVASVQAGDRLVFVQGNTRCREDIHRAVEAVVKAFGRLDSVVANAGIHRCNTLLDISDEELDLMIQTNIYGTVNTLREAVPHIIEGGGGTVVINASDQWFVGKPNSFAYGLTKGALGQITRSLSIDLGPKNVRVNAVCAGTIRTPLVDNLFRDFARVNHCSVEDYWREENNLYARGEAGRPEEVAEVVYFLASEASSFCTGGHYLVDGGLVAR</sequence>
<dbReference type="SUPFAM" id="SSF51735">
    <property type="entry name" value="NAD(P)-binding Rossmann-fold domains"/>
    <property type="match status" value="1"/>
</dbReference>
<evidence type="ECO:0000256" key="1">
    <source>
        <dbReference type="ARBA" id="ARBA00006484"/>
    </source>
</evidence>
<dbReference type="EMBL" id="DVLY01000147">
    <property type="protein sequence ID" value="HIT98358.1"/>
    <property type="molecule type" value="Genomic_DNA"/>
</dbReference>
<dbReference type="InterPro" id="IPR002347">
    <property type="entry name" value="SDR_fam"/>
</dbReference>
<dbReference type="InterPro" id="IPR036291">
    <property type="entry name" value="NAD(P)-bd_dom_sf"/>
</dbReference>
<dbReference type="PROSITE" id="PS51257">
    <property type="entry name" value="PROKAR_LIPOPROTEIN"/>
    <property type="match status" value="1"/>
</dbReference>
<evidence type="ECO:0000256" key="2">
    <source>
        <dbReference type="ARBA" id="ARBA00023002"/>
    </source>
</evidence>
<dbReference type="PRINTS" id="PR00081">
    <property type="entry name" value="GDHRDH"/>
</dbReference>
<evidence type="ECO:0000313" key="3">
    <source>
        <dbReference type="EMBL" id="HIT98358.1"/>
    </source>
</evidence>
<name>A0A9D1KTW0_9FLAO</name>
<dbReference type="Gene3D" id="3.40.50.720">
    <property type="entry name" value="NAD(P)-binding Rossmann-like Domain"/>
    <property type="match status" value="1"/>
</dbReference>
<protein>
    <submittedName>
        <fullName evidence="3">SDR family oxidoreductase</fullName>
    </submittedName>
</protein>
<organism evidence="3 4">
    <name type="scientific">Candidatus Merdimorpha stercoravium</name>
    <dbReference type="NCBI Taxonomy" id="2840863"/>
    <lineage>
        <taxon>Bacteria</taxon>
        <taxon>Pseudomonadati</taxon>
        <taxon>Bacteroidota</taxon>
        <taxon>Flavobacteriia</taxon>
        <taxon>Flavobacteriales</taxon>
        <taxon>Candidatus Merdimorpha</taxon>
    </lineage>
</organism>
<reference evidence="3" key="2">
    <citation type="journal article" date="2021" name="PeerJ">
        <title>Extensive microbial diversity within the chicken gut microbiome revealed by metagenomics and culture.</title>
        <authorList>
            <person name="Gilroy R."/>
            <person name="Ravi A."/>
            <person name="Getino M."/>
            <person name="Pursley I."/>
            <person name="Horton D.L."/>
            <person name="Alikhan N.F."/>
            <person name="Baker D."/>
            <person name="Gharbi K."/>
            <person name="Hall N."/>
            <person name="Watson M."/>
            <person name="Adriaenssens E.M."/>
            <person name="Foster-Nyarko E."/>
            <person name="Jarju S."/>
            <person name="Secka A."/>
            <person name="Antonio M."/>
            <person name="Oren A."/>
            <person name="Chaudhuri R.R."/>
            <person name="La Ragione R."/>
            <person name="Hildebrand F."/>
            <person name="Pallen M.J."/>
        </authorList>
    </citation>
    <scope>NUCLEOTIDE SEQUENCE</scope>
    <source>
        <strain evidence="3">1383</strain>
    </source>
</reference>
<comment type="similarity">
    <text evidence="1">Belongs to the short-chain dehydrogenases/reductases (SDR) family.</text>
</comment>
<dbReference type="Pfam" id="PF13561">
    <property type="entry name" value="adh_short_C2"/>
    <property type="match status" value="1"/>
</dbReference>
<keyword evidence="2" id="KW-0560">Oxidoreductase</keyword>